<gene>
    <name evidence="3" type="ORF">E0E05_12685</name>
</gene>
<dbReference type="Pfam" id="PF05016">
    <property type="entry name" value="ParE_toxin"/>
    <property type="match status" value="1"/>
</dbReference>
<evidence type="ECO:0000313" key="3">
    <source>
        <dbReference type="EMBL" id="QBK31382.1"/>
    </source>
</evidence>
<dbReference type="PANTHER" id="PTHR35601">
    <property type="entry name" value="TOXIN RELE"/>
    <property type="match status" value="1"/>
</dbReference>
<organism evidence="3 4">
    <name type="scientific">Roseitalea porphyridii</name>
    <dbReference type="NCBI Taxonomy" id="1852022"/>
    <lineage>
        <taxon>Bacteria</taxon>
        <taxon>Pseudomonadati</taxon>
        <taxon>Pseudomonadota</taxon>
        <taxon>Alphaproteobacteria</taxon>
        <taxon>Hyphomicrobiales</taxon>
        <taxon>Ahrensiaceae</taxon>
        <taxon>Roseitalea</taxon>
    </lineage>
</organism>
<accession>A0A4P6V1X9</accession>
<dbReference type="PANTHER" id="PTHR35601:SF1">
    <property type="entry name" value="TOXIN RELE"/>
    <property type="match status" value="1"/>
</dbReference>
<dbReference type="SUPFAM" id="SSF143011">
    <property type="entry name" value="RelE-like"/>
    <property type="match status" value="1"/>
</dbReference>
<dbReference type="EMBL" id="CP036532">
    <property type="protein sequence ID" value="QBK31382.1"/>
    <property type="molecule type" value="Genomic_DNA"/>
</dbReference>
<dbReference type="GeneID" id="90768157"/>
<dbReference type="InterPro" id="IPR007712">
    <property type="entry name" value="RelE/ParE_toxin"/>
</dbReference>
<dbReference type="InterPro" id="IPR035093">
    <property type="entry name" value="RelE/ParE_toxin_dom_sf"/>
</dbReference>
<keyword evidence="2" id="KW-1277">Toxin-antitoxin system</keyword>
<dbReference type="RefSeq" id="WP_131617046.1">
    <property type="nucleotide sequence ID" value="NZ_CP036532.1"/>
</dbReference>
<dbReference type="OrthoDB" id="5570653at2"/>
<name>A0A4P6V1X9_9HYPH</name>
<proteinExistence type="inferred from homology"/>
<sequence length="90" mass="10553">MVWRIELSETAGRRLSKLPKADAKRITGFLRDRLASRDDPRSIGTPLKGNRYADLWRYRVGDYRLIAQVRDATLTILIVDLGHRSRIYRR</sequence>
<dbReference type="Proteomes" id="UP000293719">
    <property type="component" value="Chromosome"/>
</dbReference>
<keyword evidence="4" id="KW-1185">Reference proteome</keyword>
<dbReference type="Gene3D" id="3.30.2310.20">
    <property type="entry name" value="RelE-like"/>
    <property type="match status" value="1"/>
</dbReference>
<evidence type="ECO:0000256" key="2">
    <source>
        <dbReference type="ARBA" id="ARBA00022649"/>
    </source>
</evidence>
<evidence type="ECO:0000256" key="1">
    <source>
        <dbReference type="ARBA" id="ARBA00006226"/>
    </source>
</evidence>
<dbReference type="KEGG" id="rpod:E0E05_12685"/>
<evidence type="ECO:0000313" key="4">
    <source>
        <dbReference type="Proteomes" id="UP000293719"/>
    </source>
</evidence>
<reference evidence="3 4" key="1">
    <citation type="journal article" date="2017" name="Int. J. Syst. Evol. Microbiol.">
        <title>Roseitalea porphyridii gen. nov., sp. nov., isolated from a red alga, and reclassification of Hoeflea suaedae Chung et al. 2013 as Pseudohoeflea suaedae gen. nov., comb. nov.</title>
        <authorList>
            <person name="Hyeon J.W."/>
            <person name="Jeong S.E."/>
            <person name="Baek K."/>
            <person name="Jeon C.O."/>
        </authorList>
    </citation>
    <scope>NUCLEOTIDE SEQUENCE [LARGE SCALE GENOMIC DNA]</scope>
    <source>
        <strain evidence="3 4">MA7-20</strain>
    </source>
</reference>
<dbReference type="NCBIfam" id="TIGR02385">
    <property type="entry name" value="RelE_StbE"/>
    <property type="match status" value="1"/>
</dbReference>
<protein>
    <submittedName>
        <fullName evidence="3">Type II toxin-antitoxin system RelE/ParE family toxin</fullName>
    </submittedName>
</protein>
<dbReference type="AlphaFoldDB" id="A0A4P6V1X9"/>
<comment type="similarity">
    <text evidence="1">Belongs to the RelE toxin family.</text>
</comment>